<dbReference type="Gene3D" id="3.20.20.70">
    <property type="entry name" value="Aldolase class I"/>
    <property type="match status" value="1"/>
</dbReference>
<dbReference type="Pfam" id="PF02065">
    <property type="entry name" value="Melibiase"/>
    <property type="match status" value="1"/>
</dbReference>
<evidence type="ECO:0000259" key="10">
    <source>
        <dbReference type="Pfam" id="PF16875"/>
    </source>
</evidence>
<feature type="binding site" evidence="8">
    <location>
        <position position="524"/>
    </location>
    <ligand>
        <name>substrate</name>
    </ligand>
</feature>
<evidence type="ECO:0000256" key="1">
    <source>
        <dbReference type="ARBA" id="ARBA00001255"/>
    </source>
</evidence>
<dbReference type="RefSeq" id="WP_006586880.1">
    <property type="nucleotide sequence ID" value="NZ_CP160089.1"/>
</dbReference>
<dbReference type="AlphaFoldDB" id="A0AAP3GV09"/>
<feature type="active site" description="Nucleophile" evidence="7">
    <location>
        <position position="476"/>
    </location>
</feature>
<reference evidence="11" key="1">
    <citation type="submission" date="2022-01" db="EMBL/GenBank/DDBJ databases">
        <title>VMRC isolate genome collection.</title>
        <authorList>
            <person name="France M."/>
            <person name="Rutt L."/>
            <person name="Humphrys M."/>
            <person name="Ravel J."/>
        </authorList>
    </citation>
    <scope>NUCLEOTIDE SEQUENCE</scope>
    <source>
        <strain evidence="11">C0127B5</strain>
    </source>
</reference>
<feature type="active site" description="Proton donor" evidence="7">
    <location>
        <position position="546"/>
    </location>
</feature>
<dbReference type="InterPro" id="IPR002252">
    <property type="entry name" value="Glyco_hydro_36"/>
</dbReference>
<dbReference type="InterPro" id="IPR050985">
    <property type="entry name" value="Alpha-glycosidase_related"/>
</dbReference>
<dbReference type="Gene3D" id="2.70.98.60">
    <property type="entry name" value="alpha-galactosidase from lactobacil brevis"/>
    <property type="match status" value="1"/>
</dbReference>
<feature type="binding site" evidence="8">
    <location>
        <position position="441"/>
    </location>
    <ligand>
        <name>substrate</name>
    </ligand>
</feature>
<dbReference type="Pfam" id="PF16874">
    <property type="entry name" value="Glyco_hydro_36C"/>
    <property type="match status" value="1"/>
</dbReference>
<dbReference type="GO" id="GO:0004557">
    <property type="term" value="F:alpha-galactosidase activity"/>
    <property type="evidence" value="ECO:0007669"/>
    <property type="project" value="UniProtKB-UniRule"/>
</dbReference>
<dbReference type="InterPro" id="IPR013785">
    <property type="entry name" value="Aldolase_TIM"/>
</dbReference>
<name>A0AAP3GV09_9LACO</name>
<dbReference type="InterPro" id="IPR017853">
    <property type="entry name" value="GH"/>
</dbReference>
<dbReference type="InterPro" id="IPR013780">
    <property type="entry name" value="Glyco_hydro_b"/>
</dbReference>
<dbReference type="EMBL" id="JAKHLF010000001">
    <property type="protein sequence ID" value="MCZ3844061.1"/>
    <property type="molecule type" value="Genomic_DNA"/>
</dbReference>
<dbReference type="GO" id="GO:0016052">
    <property type="term" value="P:carbohydrate catabolic process"/>
    <property type="evidence" value="ECO:0007669"/>
    <property type="project" value="InterPro"/>
</dbReference>
<feature type="binding site" evidence="8">
    <location>
        <position position="546"/>
    </location>
    <ligand>
        <name>substrate</name>
    </ligand>
</feature>
<dbReference type="PANTHER" id="PTHR43053">
    <property type="entry name" value="GLYCOSIDASE FAMILY 31"/>
    <property type="match status" value="1"/>
</dbReference>
<dbReference type="InterPro" id="IPR000111">
    <property type="entry name" value="Glyco_hydro_27/36_CS"/>
</dbReference>
<evidence type="ECO:0000256" key="8">
    <source>
        <dbReference type="PIRSR" id="PIRSR005536-2"/>
    </source>
</evidence>
<comment type="similarity">
    <text evidence="2">Belongs to the glycosyl hydrolase 36 family.</text>
</comment>
<dbReference type="CDD" id="cd14791">
    <property type="entry name" value="GH36"/>
    <property type="match status" value="1"/>
</dbReference>
<organism evidence="11 12">
    <name type="scientific">Lactobacillus mulieris</name>
    <dbReference type="NCBI Taxonomy" id="2508708"/>
    <lineage>
        <taxon>Bacteria</taxon>
        <taxon>Bacillati</taxon>
        <taxon>Bacillota</taxon>
        <taxon>Bacilli</taxon>
        <taxon>Lactobacillales</taxon>
        <taxon>Lactobacillaceae</taxon>
        <taxon>Lactobacillus</taxon>
    </lineage>
</organism>
<comment type="caution">
    <text evidence="11">The sequence shown here is derived from an EMBL/GenBank/DDBJ whole genome shotgun (WGS) entry which is preliminary data.</text>
</comment>
<dbReference type="InterPro" id="IPR038417">
    <property type="entry name" value="Alpga-gal_N_sf"/>
</dbReference>
<evidence type="ECO:0000259" key="9">
    <source>
        <dbReference type="Pfam" id="PF16874"/>
    </source>
</evidence>
<dbReference type="EC" id="3.2.1.22" evidence="3 6"/>
<keyword evidence="4 6" id="KW-0378">Hydrolase</keyword>
<gene>
    <name evidence="11" type="ORF">L2422_00795</name>
</gene>
<dbReference type="PRINTS" id="PR00743">
    <property type="entry name" value="GLHYDRLASE36"/>
</dbReference>
<evidence type="ECO:0000256" key="3">
    <source>
        <dbReference type="ARBA" id="ARBA00012755"/>
    </source>
</evidence>
<feature type="binding site" evidence="8">
    <location>
        <position position="197"/>
    </location>
    <ligand>
        <name>substrate</name>
    </ligand>
</feature>
<dbReference type="Proteomes" id="UP001213015">
    <property type="component" value="Unassembled WGS sequence"/>
</dbReference>
<dbReference type="Gene3D" id="2.60.40.1180">
    <property type="entry name" value="Golgi alpha-mannosidase II"/>
    <property type="match status" value="1"/>
</dbReference>
<sequence>MIYVIEKNDEKYYFLNTNNTSIVLLKNKYDYLFILHWGSLISPTNLDYVLKELNRASYLADANGVKDFKLEQMPQIYPSYGYSDLREPAFSIRYQDGSRITDLRYDSYKIYKTKKKLKGLPTIISKESESIDLILIDKIKKIKITLTFSVFDAYDAITQSVKIENLSNETCYIEKVCSASIDLLFSDLDMFQLNGAWGRECHINKRHLVQGSQSISSARGASGHGQNPFIALATRGTNEEYGEIFALNFVYSGNFLGQVEVDMHKNTRVQLGINPFDFEWILDPSQSFQTPEVVMVYSNEGLGKMSRIFHKLYRNTLASRKYLNSTPPILLNSWEANYFDFTKESLLNLAEKSSEIGVELFVIDDGWFAKRNDTTSSIGDWVPNQVKLGGNLDTLINKIKKNKIKFGLWFEPEMVSPNSNLYRLHPEWVIQVKNRRIEESRDEYVLDLSNPAVCEYITEILSNFLSVYSIDYVKWDMNRNFTNLGSTYLSSERQKEQAHRYILGLYSILENLTKRFPNVIIEGCAGGGGRCDPGMLYYMQQIWISDDTDAIERLPIQYGTSLIYPSVSLGCHISAVPNHQTNRITNLDTRSTVAMWGNLGLELDLNNLRKDELEILKNKILFYKKIRSIVQLGDLYRLQGLDETNEYAWMYISEKQDEILVSYVQIMAQPNTVAKRLRIPYLDVNFNYLDVENNRVYKGDELYALGVSKGSCKYDGYSKQWLFRRI</sequence>
<dbReference type="InterPro" id="IPR031705">
    <property type="entry name" value="Glyco_hydro_36_C"/>
</dbReference>
<comment type="catalytic activity">
    <reaction evidence="1 6">
        <text>Hydrolysis of terminal, non-reducing alpha-D-galactose residues in alpha-D-galactosides, including galactose oligosaccharides, galactomannans and galactolipids.</text>
        <dbReference type="EC" id="3.2.1.22"/>
    </reaction>
</comment>
<feature type="domain" description="Glycosyl hydrolase family 36 C-terminal" evidence="9">
    <location>
        <begin position="647"/>
        <end position="722"/>
    </location>
</feature>
<evidence type="ECO:0000256" key="6">
    <source>
        <dbReference type="PIRNR" id="PIRNR005536"/>
    </source>
</evidence>
<evidence type="ECO:0000256" key="2">
    <source>
        <dbReference type="ARBA" id="ARBA00006202"/>
    </source>
</evidence>
<dbReference type="FunFam" id="3.20.20.70:FF:000118">
    <property type="entry name" value="Alpha-galactosidase"/>
    <property type="match status" value="1"/>
</dbReference>
<feature type="binding site" evidence="8">
    <location>
        <begin position="474"/>
        <end position="478"/>
    </location>
    <ligand>
        <name>substrate</name>
    </ligand>
</feature>
<dbReference type="InterPro" id="IPR031704">
    <property type="entry name" value="Glyco_hydro_36_N"/>
</dbReference>
<evidence type="ECO:0000256" key="5">
    <source>
        <dbReference type="ARBA" id="ARBA00023295"/>
    </source>
</evidence>
<evidence type="ECO:0000256" key="4">
    <source>
        <dbReference type="ARBA" id="ARBA00022801"/>
    </source>
</evidence>
<evidence type="ECO:0000313" key="12">
    <source>
        <dbReference type="Proteomes" id="UP001213015"/>
    </source>
</evidence>
<protein>
    <recommendedName>
        <fullName evidence="3 6">Alpha-galactosidase</fullName>
        <ecNumber evidence="3 6">3.2.1.22</ecNumber>
    </recommendedName>
</protein>
<dbReference type="Pfam" id="PF16875">
    <property type="entry name" value="Glyco_hydro_36N"/>
    <property type="match status" value="1"/>
</dbReference>
<proteinExistence type="inferred from homology"/>
<keyword evidence="5 6" id="KW-0326">Glycosidase</keyword>
<dbReference type="PROSITE" id="PS00512">
    <property type="entry name" value="ALPHA_GALACTOSIDASE"/>
    <property type="match status" value="1"/>
</dbReference>
<dbReference type="PIRSF" id="PIRSF005536">
    <property type="entry name" value="Agal"/>
    <property type="match status" value="1"/>
</dbReference>
<dbReference type="PANTHER" id="PTHR43053:SF3">
    <property type="entry name" value="ALPHA-GALACTOSIDASE C-RELATED"/>
    <property type="match status" value="1"/>
</dbReference>
<accession>A0AAP3GV09</accession>
<dbReference type="SUPFAM" id="SSF51445">
    <property type="entry name" value="(Trans)glycosidases"/>
    <property type="match status" value="1"/>
</dbReference>
<evidence type="ECO:0000313" key="11">
    <source>
        <dbReference type="EMBL" id="MCZ3844061.1"/>
    </source>
</evidence>
<evidence type="ECO:0000256" key="7">
    <source>
        <dbReference type="PIRSR" id="PIRSR005536-1"/>
    </source>
</evidence>
<feature type="binding site" evidence="8">
    <location>
        <begin position="364"/>
        <end position="365"/>
    </location>
    <ligand>
        <name>substrate</name>
    </ligand>
</feature>
<feature type="domain" description="Glycosyl hydrolase family 36 N-terminal" evidence="10">
    <location>
        <begin position="31"/>
        <end position="282"/>
    </location>
</feature>